<evidence type="ECO:0000313" key="2">
    <source>
        <dbReference type="Proteomes" id="UP000018958"/>
    </source>
</evidence>
<organism evidence="1 2">
    <name type="scientific">Phytophthora nicotianae CJ01A1</name>
    <dbReference type="NCBI Taxonomy" id="1317063"/>
    <lineage>
        <taxon>Eukaryota</taxon>
        <taxon>Sar</taxon>
        <taxon>Stramenopiles</taxon>
        <taxon>Oomycota</taxon>
        <taxon>Peronosporomycetes</taxon>
        <taxon>Peronosporales</taxon>
        <taxon>Peronosporaceae</taxon>
        <taxon>Phytophthora</taxon>
    </lineage>
</organism>
<proteinExistence type="predicted"/>
<dbReference type="Proteomes" id="UP000018958">
    <property type="component" value="Unassembled WGS sequence"/>
</dbReference>
<sequence>STYLHISLSPIEGTEQKAATFWKSILDAFHGMVKPISADDYRSIQAVRNH</sequence>
<dbReference type="AlphaFoldDB" id="W2WGE6"/>
<feature type="non-terminal residue" evidence="1">
    <location>
        <position position="1"/>
    </location>
</feature>
<name>W2WGE6_PHYNI</name>
<gene>
    <name evidence="1" type="ORF">F441_14951</name>
</gene>
<evidence type="ECO:0000313" key="1">
    <source>
        <dbReference type="EMBL" id="ETP09173.1"/>
    </source>
</evidence>
<dbReference type="EMBL" id="ANIX01003018">
    <property type="protein sequence ID" value="ETP09173.1"/>
    <property type="molecule type" value="Genomic_DNA"/>
</dbReference>
<reference evidence="1 2" key="1">
    <citation type="submission" date="2013-11" db="EMBL/GenBank/DDBJ databases">
        <title>The Genome Sequence of Phytophthora parasitica CJ01A1.</title>
        <authorList>
            <consortium name="The Broad Institute Genomics Platform"/>
            <person name="Russ C."/>
            <person name="Tyler B."/>
            <person name="Panabieres F."/>
            <person name="Shan W."/>
            <person name="Tripathy S."/>
            <person name="Grunwald N."/>
            <person name="Machado M."/>
            <person name="Johnson C.S."/>
            <person name="Walker B."/>
            <person name="Young S.K."/>
            <person name="Zeng Q."/>
            <person name="Gargeya S."/>
            <person name="Fitzgerald M."/>
            <person name="Haas B."/>
            <person name="Abouelleil A."/>
            <person name="Allen A.W."/>
            <person name="Alvarado L."/>
            <person name="Arachchi H.M."/>
            <person name="Berlin A.M."/>
            <person name="Chapman S.B."/>
            <person name="Gainer-Dewar J."/>
            <person name="Goldberg J."/>
            <person name="Griggs A."/>
            <person name="Gujja S."/>
            <person name="Hansen M."/>
            <person name="Howarth C."/>
            <person name="Imamovic A."/>
            <person name="Ireland A."/>
            <person name="Larimer J."/>
            <person name="McCowan C."/>
            <person name="Murphy C."/>
            <person name="Pearson M."/>
            <person name="Poon T.W."/>
            <person name="Priest M."/>
            <person name="Roberts A."/>
            <person name="Saif S."/>
            <person name="Shea T."/>
            <person name="Sisk P."/>
            <person name="Sykes S."/>
            <person name="Wortman J."/>
            <person name="Nusbaum C."/>
            <person name="Birren B."/>
        </authorList>
    </citation>
    <scope>NUCLEOTIDE SEQUENCE [LARGE SCALE GENOMIC DNA]</scope>
    <source>
        <strain evidence="1 2">CJ01A1</strain>
    </source>
</reference>
<comment type="caution">
    <text evidence="1">The sequence shown here is derived from an EMBL/GenBank/DDBJ whole genome shotgun (WGS) entry which is preliminary data.</text>
</comment>
<protein>
    <submittedName>
        <fullName evidence="1">Uncharacterized protein</fullName>
    </submittedName>
</protein>
<accession>W2WGE6</accession>